<comment type="caution">
    <text evidence="2">The sequence shown here is derived from an EMBL/GenBank/DDBJ whole genome shotgun (WGS) entry which is preliminary data.</text>
</comment>
<feature type="transmembrane region" description="Helical" evidence="1">
    <location>
        <begin position="128"/>
        <end position="149"/>
    </location>
</feature>
<feature type="transmembrane region" description="Helical" evidence="1">
    <location>
        <begin position="222"/>
        <end position="244"/>
    </location>
</feature>
<proteinExistence type="predicted"/>
<sequence>MHLTALLPVVVLVALLAALVAALAPRRQPATDLTDVVTSPAAHARARRHAGAVAVIAWGALAVVAAALPPAAPAGSAGGVLLGSVPAAAGTAFLLAAAVGERTWPRPTGARRRASLVPRTARDVAPRALRVALATWTATLLLVLLGTGLTATADGRSVSRTLDAQLTAEAGPYPGPPYAVPLALGALLVAAGAAGVLHLVARRPAVEGVSTADDDALRVASGGRVLAGVQLVVGATLAGVLLLAGQALRNVAHGAYAVDDVWTTVTDPLTAGLGWAALVAAPLVALTTVALTAVGLARAARATAPAVAA</sequence>
<name>A0ABU0GF64_9CELL</name>
<dbReference type="Proteomes" id="UP001240250">
    <property type="component" value="Unassembled WGS sequence"/>
</dbReference>
<evidence type="ECO:0000313" key="2">
    <source>
        <dbReference type="EMBL" id="MDQ0423995.1"/>
    </source>
</evidence>
<accession>A0ABU0GF64</accession>
<keyword evidence="1" id="KW-1133">Transmembrane helix</keyword>
<dbReference type="RefSeq" id="WP_070320814.1">
    <property type="nucleotide sequence ID" value="NZ_JAUSVM010000001.1"/>
</dbReference>
<feature type="transmembrane region" description="Helical" evidence="1">
    <location>
        <begin position="80"/>
        <end position="99"/>
    </location>
</feature>
<dbReference type="EMBL" id="JAUSVM010000001">
    <property type="protein sequence ID" value="MDQ0423995.1"/>
    <property type="molecule type" value="Genomic_DNA"/>
</dbReference>
<feature type="transmembrane region" description="Helical" evidence="1">
    <location>
        <begin position="6"/>
        <end position="24"/>
    </location>
</feature>
<keyword evidence="1" id="KW-0812">Transmembrane</keyword>
<gene>
    <name evidence="2" type="ORF">JO380_000376</name>
</gene>
<feature type="transmembrane region" description="Helical" evidence="1">
    <location>
        <begin position="178"/>
        <end position="201"/>
    </location>
</feature>
<keyword evidence="3" id="KW-1185">Reference proteome</keyword>
<reference evidence="2 3" key="1">
    <citation type="submission" date="2023-07" db="EMBL/GenBank/DDBJ databases">
        <title>Sequencing the genomes of 1000 actinobacteria strains.</title>
        <authorList>
            <person name="Klenk H.-P."/>
        </authorList>
    </citation>
    <scope>NUCLEOTIDE SEQUENCE [LARGE SCALE GENOMIC DNA]</scope>
    <source>
        <strain evidence="2 3">DSM 14785</strain>
    </source>
</reference>
<organism evidence="2 3">
    <name type="scientific">Cellulomonas iranensis</name>
    <dbReference type="NCBI Taxonomy" id="76862"/>
    <lineage>
        <taxon>Bacteria</taxon>
        <taxon>Bacillati</taxon>
        <taxon>Actinomycetota</taxon>
        <taxon>Actinomycetes</taxon>
        <taxon>Micrococcales</taxon>
        <taxon>Cellulomonadaceae</taxon>
        <taxon>Cellulomonas</taxon>
    </lineage>
</organism>
<evidence type="ECO:0000256" key="1">
    <source>
        <dbReference type="SAM" id="Phobius"/>
    </source>
</evidence>
<evidence type="ECO:0000313" key="3">
    <source>
        <dbReference type="Proteomes" id="UP001240250"/>
    </source>
</evidence>
<feature type="transmembrane region" description="Helical" evidence="1">
    <location>
        <begin position="50"/>
        <end position="68"/>
    </location>
</feature>
<keyword evidence="1" id="KW-0472">Membrane</keyword>
<protein>
    <submittedName>
        <fullName evidence="2">Uncharacterized protein</fullName>
    </submittedName>
</protein>
<feature type="transmembrane region" description="Helical" evidence="1">
    <location>
        <begin position="273"/>
        <end position="296"/>
    </location>
</feature>